<name>A1ZMU0_MICM2</name>
<organism evidence="2 3">
    <name type="scientific">Microscilla marina ATCC 23134</name>
    <dbReference type="NCBI Taxonomy" id="313606"/>
    <lineage>
        <taxon>Bacteria</taxon>
        <taxon>Pseudomonadati</taxon>
        <taxon>Bacteroidota</taxon>
        <taxon>Cytophagia</taxon>
        <taxon>Cytophagales</taxon>
        <taxon>Microscillaceae</taxon>
        <taxon>Microscilla</taxon>
    </lineage>
</organism>
<gene>
    <name evidence="2" type="ORF">M23134_04033</name>
</gene>
<protein>
    <submittedName>
        <fullName evidence="2">Allergen V5/Tpx-1 related</fullName>
    </submittedName>
</protein>
<evidence type="ECO:0000313" key="2">
    <source>
        <dbReference type="EMBL" id="EAY28470.1"/>
    </source>
</evidence>
<dbReference type="CDD" id="cd05379">
    <property type="entry name" value="CAP_bacterial"/>
    <property type="match status" value="1"/>
</dbReference>
<sequence length="274" mass="31020">MLKIPDLSLYIVAFNAKQVVNCLALEEVYNLFHLYIIQFKTINLLSLFCIKYAPIGRFLQYWHNAGTYTLIRSQLNKPMKHLFTTILITLLFSTGNAQNLHTAQGVSYLDATEAQVIYLMNVARHDGNQFIKKYLDKYVADKGMQGNRYVKSLYADLRKTKGVVPLLPSEKLTKAALFHAKDMGTTGEVGHNSSDGTSFVKRLRRYVSGAIAENCSYGHNDALGIVLQLLIDDGIPSLGHRKTILDPTYKYVGVAIEPHKKYRYNCVQDFSDRN</sequence>
<keyword evidence="3" id="KW-1185">Reference proteome</keyword>
<feature type="domain" description="SCP" evidence="1">
    <location>
        <begin position="154"/>
        <end position="270"/>
    </location>
</feature>
<dbReference type="SUPFAM" id="SSF55797">
    <property type="entry name" value="PR-1-like"/>
    <property type="match status" value="1"/>
</dbReference>
<proteinExistence type="predicted"/>
<dbReference type="Proteomes" id="UP000004095">
    <property type="component" value="Unassembled WGS sequence"/>
</dbReference>
<dbReference type="PANTHER" id="PTHR31157">
    <property type="entry name" value="SCP DOMAIN-CONTAINING PROTEIN"/>
    <property type="match status" value="1"/>
</dbReference>
<dbReference type="PANTHER" id="PTHR31157:SF1">
    <property type="entry name" value="SCP DOMAIN-CONTAINING PROTEIN"/>
    <property type="match status" value="1"/>
</dbReference>
<dbReference type="EMBL" id="AAWS01000016">
    <property type="protein sequence ID" value="EAY28470.1"/>
    <property type="molecule type" value="Genomic_DNA"/>
</dbReference>
<comment type="caution">
    <text evidence="2">The sequence shown here is derived from an EMBL/GenBank/DDBJ whole genome shotgun (WGS) entry which is preliminary data.</text>
</comment>
<evidence type="ECO:0000313" key="3">
    <source>
        <dbReference type="Proteomes" id="UP000004095"/>
    </source>
</evidence>
<dbReference type="Pfam" id="PF00188">
    <property type="entry name" value="CAP"/>
    <property type="match status" value="1"/>
</dbReference>
<dbReference type="InterPro" id="IPR014044">
    <property type="entry name" value="CAP_dom"/>
</dbReference>
<dbReference type="Gene3D" id="3.40.33.10">
    <property type="entry name" value="CAP"/>
    <property type="match status" value="1"/>
</dbReference>
<dbReference type="AlphaFoldDB" id="A1ZMU0"/>
<reference evidence="2 3" key="1">
    <citation type="submission" date="2007-01" db="EMBL/GenBank/DDBJ databases">
        <authorList>
            <person name="Haygood M."/>
            <person name="Podell S."/>
            <person name="Anderson C."/>
            <person name="Hopkinson B."/>
            <person name="Roe K."/>
            <person name="Barbeau K."/>
            <person name="Gaasterland T."/>
            <person name="Ferriera S."/>
            <person name="Johnson J."/>
            <person name="Kravitz S."/>
            <person name="Beeson K."/>
            <person name="Sutton G."/>
            <person name="Rogers Y.-H."/>
            <person name="Friedman R."/>
            <person name="Frazier M."/>
            <person name="Venter J.C."/>
        </authorList>
    </citation>
    <scope>NUCLEOTIDE SEQUENCE [LARGE SCALE GENOMIC DNA]</scope>
    <source>
        <strain evidence="2 3">ATCC 23134</strain>
    </source>
</reference>
<dbReference type="InterPro" id="IPR035940">
    <property type="entry name" value="CAP_sf"/>
</dbReference>
<evidence type="ECO:0000259" key="1">
    <source>
        <dbReference type="Pfam" id="PF00188"/>
    </source>
</evidence>
<dbReference type="eggNOG" id="COG2340">
    <property type="taxonomic scope" value="Bacteria"/>
</dbReference>
<accession>A1ZMU0</accession>